<reference evidence="1" key="1">
    <citation type="submission" date="2021-02" db="EMBL/GenBank/DDBJ databases">
        <title>Abyssanaerobacter marinus gen.nov., sp., nov, anaerobic bacterium isolated from the Onnuri vent field of Indian Ocean and suggestion of Mogibacteriaceae fam. nov., and proposal of reclassification of ambiguous this family's genus member.</title>
        <authorList>
            <person name="Kim Y.J."/>
            <person name="Yang J.-A."/>
        </authorList>
    </citation>
    <scope>NUCLEOTIDE SEQUENCE</scope>
    <source>
        <strain evidence="1">DSM 2634</strain>
    </source>
</reference>
<evidence type="ECO:0000313" key="1">
    <source>
        <dbReference type="EMBL" id="MBN7773553.1"/>
    </source>
</evidence>
<dbReference type="EMBL" id="JAFJZZ010000003">
    <property type="protein sequence ID" value="MBN7773553.1"/>
    <property type="molecule type" value="Genomic_DNA"/>
</dbReference>
<sequence length="192" mass="22138">MNKHGEIYLPGGINYLSQDELTNIQSELNKYDITLIATDDHAPQASFNDICIFISQNTTELIVSGLMMPVAYDVLVKSIKFVIQKIKEKVKILQGGQVREAQPSIHFKTENSELIAPIPQNLTDEQFNKYFESINEAIKTIHHNSEKKYEYFIIEQQNDGLRVEVKTIIQYAQDKIEHQKKDEVSSHDENNR</sequence>
<organism evidence="1 2">
    <name type="scientific">Clostridium aminobutyricum</name>
    <dbReference type="NCBI Taxonomy" id="33953"/>
    <lineage>
        <taxon>Bacteria</taxon>
        <taxon>Bacillati</taxon>
        <taxon>Bacillota</taxon>
        <taxon>Clostridia</taxon>
        <taxon>Eubacteriales</taxon>
        <taxon>Clostridiaceae</taxon>
        <taxon>Clostridium</taxon>
    </lineage>
</organism>
<accession>A0A939DA68</accession>
<dbReference type="Proteomes" id="UP000664545">
    <property type="component" value="Unassembled WGS sequence"/>
</dbReference>
<protein>
    <submittedName>
        <fullName evidence="1">Uncharacterized protein</fullName>
    </submittedName>
</protein>
<proteinExistence type="predicted"/>
<dbReference type="AlphaFoldDB" id="A0A939DA68"/>
<gene>
    <name evidence="1" type="ORF">JYB65_09285</name>
</gene>
<name>A0A939DA68_CLOAM</name>
<dbReference type="RefSeq" id="WP_206582385.1">
    <property type="nucleotide sequence ID" value="NZ_JAFJZZ010000003.1"/>
</dbReference>
<comment type="caution">
    <text evidence="1">The sequence shown here is derived from an EMBL/GenBank/DDBJ whole genome shotgun (WGS) entry which is preliminary data.</text>
</comment>
<keyword evidence="2" id="KW-1185">Reference proteome</keyword>
<evidence type="ECO:0000313" key="2">
    <source>
        <dbReference type="Proteomes" id="UP000664545"/>
    </source>
</evidence>